<evidence type="ECO:0000313" key="3">
    <source>
        <dbReference type="Proteomes" id="UP000605986"/>
    </source>
</evidence>
<organism evidence="2 3">
    <name type="scientific">Fusarium austroafricanum</name>
    <dbReference type="NCBI Taxonomy" id="2364996"/>
    <lineage>
        <taxon>Eukaryota</taxon>
        <taxon>Fungi</taxon>
        <taxon>Dikarya</taxon>
        <taxon>Ascomycota</taxon>
        <taxon>Pezizomycotina</taxon>
        <taxon>Sordariomycetes</taxon>
        <taxon>Hypocreomycetidae</taxon>
        <taxon>Hypocreales</taxon>
        <taxon>Nectriaceae</taxon>
        <taxon>Fusarium</taxon>
        <taxon>Fusarium concolor species complex</taxon>
    </lineage>
</organism>
<dbReference type="EMBL" id="JAADJG010000618">
    <property type="protein sequence ID" value="KAF4441566.1"/>
    <property type="molecule type" value="Genomic_DNA"/>
</dbReference>
<sequence>MAAFETLSKELSALLSQHFQVIATNTQRQDQWYKRSYESFTQSFPDRKPYIVVPRESRDEWVPLVRRFATKLANEIGEAADKRSNEVEASLTSGTKVFSAQVLDKAHDMPLCFGTTGVEKPLSPDMMQMSWWTNKRQHPDDKARRLKGIKALIACGEIAPLLRLVTWPQTRKQQEPDIDASQWVSLNNGWQNSVDSILLIMLFLGALDAFPEPFFEEYPLQRGGFWFWVPIAFYNYRSIPRLYAQAHGSQVPRTTEEIRKEMALCFEALIAAQTWSLKGGYKAIDWEDRIMHNFLYLLGFEAWNRNREGESYLGCDLNTTKTTGSLRTIGQEDDGEEQKDDSGSQGIKKKPMDPLKLREPKEQVAPELDEEKQQKLEELALIESYEKEYGRKRSTKYMSKHKSDI</sequence>
<feature type="region of interest" description="Disordered" evidence="1">
    <location>
        <begin position="323"/>
        <end position="373"/>
    </location>
</feature>
<dbReference type="OrthoDB" id="5138970at2759"/>
<feature type="compositionally biased region" description="Basic and acidic residues" evidence="1">
    <location>
        <begin position="350"/>
        <end position="364"/>
    </location>
</feature>
<dbReference type="AlphaFoldDB" id="A0A8H4K0V0"/>
<evidence type="ECO:0000256" key="1">
    <source>
        <dbReference type="SAM" id="MobiDB-lite"/>
    </source>
</evidence>
<accession>A0A8H4K0V0</accession>
<keyword evidence="3" id="KW-1185">Reference proteome</keyword>
<name>A0A8H4K0V0_9HYPO</name>
<gene>
    <name evidence="2" type="ORF">F53441_11970</name>
</gene>
<reference evidence="2" key="1">
    <citation type="submission" date="2020-01" db="EMBL/GenBank/DDBJ databases">
        <title>Identification and distribution of gene clusters putatively required for synthesis of sphingolipid metabolism inhibitors in phylogenetically diverse species of the filamentous fungus Fusarium.</title>
        <authorList>
            <person name="Kim H.-S."/>
            <person name="Busman M."/>
            <person name="Brown D.W."/>
            <person name="Divon H."/>
            <person name="Uhlig S."/>
            <person name="Proctor R.H."/>
        </authorList>
    </citation>
    <scope>NUCLEOTIDE SEQUENCE</scope>
    <source>
        <strain evidence="2">NRRL 53441</strain>
    </source>
</reference>
<proteinExistence type="predicted"/>
<dbReference type="Proteomes" id="UP000605986">
    <property type="component" value="Unassembled WGS sequence"/>
</dbReference>
<evidence type="ECO:0000313" key="2">
    <source>
        <dbReference type="EMBL" id="KAF4441566.1"/>
    </source>
</evidence>
<comment type="caution">
    <text evidence="2">The sequence shown here is derived from an EMBL/GenBank/DDBJ whole genome shotgun (WGS) entry which is preliminary data.</text>
</comment>
<protein>
    <submittedName>
        <fullName evidence="2">Uncharacterized protein</fullName>
    </submittedName>
</protein>